<dbReference type="InterPro" id="IPR036249">
    <property type="entry name" value="Thioredoxin-like_sf"/>
</dbReference>
<gene>
    <name evidence="2" type="ORF">COS24_02395</name>
</gene>
<accession>A0A2M7DAD3</accession>
<feature type="transmembrane region" description="Helical" evidence="1">
    <location>
        <begin position="152"/>
        <end position="180"/>
    </location>
</feature>
<feature type="transmembrane region" description="Helical" evidence="1">
    <location>
        <begin position="320"/>
        <end position="343"/>
    </location>
</feature>
<dbReference type="EMBL" id="PETY01000039">
    <property type="protein sequence ID" value="PIV45418.1"/>
    <property type="molecule type" value="Genomic_DNA"/>
</dbReference>
<sequence>MLLMKKFSLLLLIIFFSLLLKVGFSLAQQDSVEIHFFYSAICPHCAEEHEFLKELKNKYPEIEAKEYEVISSSENQAILKDFYENYQVPEGKRGWVPVTFTSVRYFIGFNQQIAKEIENCLEECLGEGEKVPQEIKIPFLGKIDISKMSLPALTVVLGALDGLNPCAMWILLFLIALLINTRSRKRMWLVGGIFIATSGIIYYLILTAWLNLFLAISYVNLTRILIGAFASGVGIWQIKNFITYHPGVCKVLGISSRMEEKLKLKERAEKIATSPLTLGIIGGLIILALGVNLIEFFCSAGLPAVYTRILTLSQLPTLNYYLYLLLYTFVFMLDDLIIFSLAVFTLSRIGFTEKYNYWATLLGGLLIFALGILLIFKPELLMFG</sequence>
<feature type="transmembrane region" description="Helical" evidence="1">
    <location>
        <begin position="355"/>
        <end position="376"/>
    </location>
</feature>
<organism evidence="2 3">
    <name type="scientific">Candidatus Nealsonbacteria bacterium CG02_land_8_20_14_3_00_34_20</name>
    <dbReference type="NCBI Taxonomy" id="1974698"/>
    <lineage>
        <taxon>Bacteria</taxon>
        <taxon>Candidatus Nealsoniibacteriota</taxon>
    </lineage>
</organism>
<dbReference type="Proteomes" id="UP000229625">
    <property type="component" value="Unassembled WGS sequence"/>
</dbReference>
<feature type="transmembrane region" description="Helical" evidence="1">
    <location>
        <begin position="212"/>
        <end position="236"/>
    </location>
</feature>
<keyword evidence="1" id="KW-0472">Membrane</keyword>
<dbReference type="SUPFAM" id="SSF52833">
    <property type="entry name" value="Thioredoxin-like"/>
    <property type="match status" value="1"/>
</dbReference>
<comment type="caution">
    <text evidence="2">The sequence shown here is derived from an EMBL/GenBank/DDBJ whole genome shotgun (WGS) entry which is preliminary data.</text>
</comment>
<feature type="transmembrane region" description="Helical" evidence="1">
    <location>
        <begin position="271"/>
        <end position="294"/>
    </location>
</feature>
<evidence type="ECO:0008006" key="4">
    <source>
        <dbReference type="Google" id="ProtNLM"/>
    </source>
</evidence>
<evidence type="ECO:0000256" key="1">
    <source>
        <dbReference type="SAM" id="Phobius"/>
    </source>
</evidence>
<dbReference type="Gene3D" id="3.40.30.10">
    <property type="entry name" value="Glutaredoxin"/>
    <property type="match status" value="1"/>
</dbReference>
<feature type="transmembrane region" description="Helical" evidence="1">
    <location>
        <begin position="187"/>
        <end position="206"/>
    </location>
</feature>
<evidence type="ECO:0000313" key="3">
    <source>
        <dbReference type="Proteomes" id="UP000229625"/>
    </source>
</evidence>
<keyword evidence="1" id="KW-1133">Transmembrane helix</keyword>
<dbReference type="AlphaFoldDB" id="A0A2M7DAD3"/>
<reference evidence="3" key="1">
    <citation type="submission" date="2017-09" db="EMBL/GenBank/DDBJ databases">
        <title>Depth-based differentiation of microbial function through sediment-hosted aquifers and enrichment of novel symbionts in the deep terrestrial subsurface.</title>
        <authorList>
            <person name="Probst A.J."/>
            <person name="Ladd B."/>
            <person name="Jarett J.K."/>
            <person name="Geller-Mcgrath D.E."/>
            <person name="Sieber C.M.K."/>
            <person name="Emerson J.B."/>
            <person name="Anantharaman K."/>
            <person name="Thomas B.C."/>
            <person name="Malmstrom R."/>
            <person name="Stieglmeier M."/>
            <person name="Klingl A."/>
            <person name="Woyke T."/>
            <person name="Ryan C.M."/>
            <person name="Banfield J.F."/>
        </authorList>
    </citation>
    <scope>NUCLEOTIDE SEQUENCE [LARGE SCALE GENOMIC DNA]</scope>
</reference>
<name>A0A2M7DAD3_9BACT</name>
<protein>
    <recommendedName>
        <fullName evidence="4">Thioredoxin domain-containing protein</fullName>
    </recommendedName>
</protein>
<keyword evidence="1" id="KW-0812">Transmembrane</keyword>
<evidence type="ECO:0000313" key="2">
    <source>
        <dbReference type="EMBL" id="PIV45418.1"/>
    </source>
</evidence>
<proteinExistence type="predicted"/>